<dbReference type="AlphaFoldDB" id="A0A517DNF6"/>
<evidence type="ECO:0000256" key="2">
    <source>
        <dbReference type="ARBA" id="ARBA00022729"/>
    </source>
</evidence>
<accession>A0A517DNF6</accession>
<dbReference type="GO" id="GO:0016810">
    <property type="term" value="F:hydrolase activity, acting on carbon-nitrogen (but not peptide) bonds"/>
    <property type="evidence" value="ECO:0007669"/>
    <property type="project" value="InterPro"/>
</dbReference>
<organism evidence="4 5">
    <name type="scientific">Sporomusa termitida</name>
    <dbReference type="NCBI Taxonomy" id="2377"/>
    <lineage>
        <taxon>Bacteria</taxon>
        <taxon>Bacillati</taxon>
        <taxon>Bacillota</taxon>
        <taxon>Negativicutes</taxon>
        <taxon>Selenomonadales</taxon>
        <taxon>Sporomusaceae</taxon>
        <taxon>Sporomusa</taxon>
    </lineage>
</organism>
<dbReference type="PROSITE" id="PS51677">
    <property type="entry name" value="NODB"/>
    <property type="match status" value="1"/>
</dbReference>
<feature type="domain" description="NodB homology" evidence="3">
    <location>
        <begin position="93"/>
        <end position="257"/>
    </location>
</feature>
<evidence type="ECO:0000313" key="5">
    <source>
        <dbReference type="Proteomes" id="UP000320776"/>
    </source>
</evidence>
<dbReference type="KEGG" id="sted:SPTER_01220"/>
<keyword evidence="2" id="KW-0732">Signal</keyword>
<gene>
    <name evidence="4" type="ORF">SPTER_01220</name>
</gene>
<dbReference type="OrthoDB" id="9778320at2"/>
<evidence type="ECO:0000313" key="4">
    <source>
        <dbReference type="EMBL" id="QDR78872.1"/>
    </source>
</evidence>
<dbReference type="Proteomes" id="UP000320776">
    <property type="component" value="Chromosome"/>
</dbReference>
<dbReference type="PANTHER" id="PTHR34216:SF3">
    <property type="entry name" value="POLY-BETA-1,6-N-ACETYL-D-GLUCOSAMINE N-DEACETYLASE"/>
    <property type="match status" value="1"/>
</dbReference>
<dbReference type="InterPro" id="IPR051398">
    <property type="entry name" value="Polysacch_Deacetylase"/>
</dbReference>
<dbReference type="PANTHER" id="PTHR34216">
    <property type="match status" value="1"/>
</dbReference>
<dbReference type="GO" id="GO:0005975">
    <property type="term" value="P:carbohydrate metabolic process"/>
    <property type="evidence" value="ECO:0007669"/>
    <property type="project" value="InterPro"/>
</dbReference>
<dbReference type="InterPro" id="IPR002509">
    <property type="entry name" value="NODB_dom"/>
</dbReference>
<proteinExistence type="predicted"/>
<dbReference type="CDD" id="cd10918">
    <property type="entry name" value="CE4_NodB_like_5s_6s"/>
    <property type="match status" value="1"/>
</dbReference>
<sequence>MITRRRFITGGLGAITALFGLSLVPEYKIIDQLVNSIPVLLYHRVGPEADDLTISTTRFEQDMASLAEEGYHTLSLAQVARRLQEQQPQLPDKPLIITFDDGYLDNYTNALPVLQKYSMKASFYIITGMMGDTDRLTGAQIREMAAAGMDFGSHTVTHRQLAELTPQEVADELHQSKFALEQTLGKPVNFIAYPCGSYRPDTIQAAGQAGYIGGFSTQCGLAMFNNHFTIKRIPVFHFDRSIAYVLLRKGLIPSMLG</sequence>
<dbReference type="Gene3D" id="3.20.20.370">
    <property type="entry name" value="Glycoside hydrolase/deacetylase"/>
    <property type="match status" value="1"/>
</dbReference>
<dbReference type="Pfam" id="PF01522">
    <property type="entry name" value="Polysacc_deac_1"/>
    <property type="match status" value="1"/>
</dbReference>
<dbReference type="GO" id="GO:0005576">
    <property type="term" value="C:extracellular region"/>
    <property type="evidence" value="ECO:0007669"/>
    <property type="project" value="UniProtKB-SubCell"/>
</dbReference>
<keyword evidence="5" id="KW-1185">Reference proteome</keyword>
<dbReference type="EMBL" id="CP036259">
    <property type="protein sequence ID" value="QDR78872.1"/>
    <property type="molecule type" value="Genomic_DNA"/>
</dbReference>
<name>A0A517DNF6_9FIRM</name>
<evidence type="ECO:0000259" key="3">
    <source>
        <dbReference type="PROSITE" id="PS51677"/>
    </source>
</evidence>
<dbReference type="InterPro" id="IPR011330">
    <property type="entry name" value="Glyco_hydro/deAcase_b/a-brl"/>
</dbReference>
<reference evidence="4 5" key="1">
    <citation type="submission" date="2019-02" db="EMBL/GenBank/DDBJ databases">
        <title>Closed genome of Sporomusa termitida DSM 4440.</title>
        <authorList>
            <person name="Poehlein A."/>
            <person name="Daniel R."/>
        </authorList>
    </citation>
    <scope>NUCLEOTIDE SEQUENCE [LARGE SCALE GENOMIC DNA]</scope>
    <source>
        <strain evidence="4 5">DSM 4440</strain>
    </source>
</reference>
<evidence type="ECO:0000256" key="1">
    <source>
        <dbReference type="ARBA" id="ARBA00004613"/>
    </source>
</evidence>
<dbReference type="SUPFAM" id="SSF88713">
    <property type="entry name" value="Glycoside hydrolase/deacetylase"/>
    <property type="match status" value="1"/>
</dbReference>
<protein>
    <submittedName>
        <fullName evidence="4">Poly-beta-1,6-N-acetyl-D-glucosamine N-deacetylase PgaB</fullName>
    </submittedName>
</protein>
<comment type="subcellular location">
    <subcellularLocation>
        <location evidence="1">Secreted</location>
    </subcellularLocation>
</comment>
<dbReference type="RefSeq" id="WP_144348583.1">
    <property type="nucleotide sequence ID" value="NZ_CP036259.1"/>
</dbReference>